<dbReference type="PRINTS" id="PR01099">
    <property type="entry name" value="HYETHTZKNASE"/>
</dbReference>
<organism evidence="12 13">
    <name type="scientific">Furfurilactobacillus siliginis</name>
    <dbReference type="NCBI Taxonomy" id="348151"/>
    <lineage>
        <taxon>Bacteria</taxon>
        <taxon>Bacillati</taxon>
        <taxon>Bacillota</taxon>
        <taxon>Bacilli</taxon>
        <taxon>Lactobacillales</taxon>
        <taxon>Lactobacillaceae</taxon>
        <taxon>Furfurilactobacillus</taxon>
    </lineage>
</organism>
<dbReference type="PIRSF" id="PIRSF000513">
    <property type="entry name" value="Thz_kinase"/>
    <property type="match status" value="1"/>
</dbReference>
<comment type="pathway">
    <text evidence="3 11">Cofactor biosynthesis; thiamine diphosphate biosynthesis; 4-methyl-5-(2-phosphoethyl)-thiazole from 5-(2-hydroxyethyl)-4-methylthiazole: step 1/1.</text>
</comment>
<keyword evidence="13" id="KW-1185">Reference proteome</keyword>
<dbReference type="GO" id="GO:0000287">
    <property type="term" value="F:magnesium ion binding"/>
    <property type="evidence" value="ECO:0007669"/>
    <property type="project" value="UniProtKB-UniRule"/>
</dbReference>
<feature type="binding site" evidence="11">
    <location>
        <position position="61"/>
    </location>
    <ligand>
        <name>substrate</name>
    </ligand>
</feature>
<dbReference type="Gene3D" id="3.40.1190.20">
    <property type="match status" value="1"/>
</dbReference>
<keyword evidence="10 11" id="KW-0784">Thiamine biosynthesis</keyword>
<evidence type="ECO:0000256" key="10">
    <source>
        <dbReference type="ARBA" id="ARBA00022977"/>
    </source>
</evidence>
<dbReference type="EMBL" id="JQCB01000002">
    <property type="protein sequence ID" value="KRN96991.1"/>
    <property type="molecule type" value="Genomic_DNA"/>
</dbReference>
<gene>
    <name evidence="11" type="primary">thiM</name>
    <name evidence="12" type="ORF">IV55_GL000867</name>
</gene>
<dbReference type="GO" id="GO:0004417">
    <property type="term" value="F:hydroxyethylthiazole kinase activity"/>
    <property type="evidence" value="ECO:0007669"/>
    <property type="project" value="UniProtKB-UniRule"/>
</dbReference>
<keyword evidence="9 11" id="KW-0460">Magnesium</keyword>
<evidence type="ECO:0000256" key="3">
    <source>
        <dbReference type="ARBA" id="ARBA00004868"/>
    </source>
</evidence>
<dbReference type="Proteomes" id="UP000051139">
    <property type="component" value="Unassembled WGS sequence"/>
</dbReference>
<evidence type="ECO:0000256" key="7">
    <source>
        <dbReference type="ARBA" id="ARBA00022777"/>
    </source>
</evidence>
<comment type="similarity">
    <text evidence="11">Belongs to the Thz kinase family.</text>
</comment>
<evidence type="ECO:0000256" key="8">
    <source>
        <dbReference type="ARBA" id="ARBA00022840"/>
    </source>
</evidence>
<proteinExistence type="inferred from homology"/>
<dbReference type="EC" id="2.7.1.50" evidence="11"/>
<evidence type="ECO:0000313" key="12">
    <source>
        <dbReference type="EMBL" id="KRN96991.1"/>
    </source>
</evidence>
<dbReference type="HAMAP" id="MF_00228">
    <property type="entry name" value="Thz_kinase"/>
    <property type="match status" value="1"/>
</dbReference>
<evidence type="ECO:0000256" key="11">
    <source>
        <dbReference type="HAMAP-Rule" id="MF_00228"/>
    </source>
</evidence>
<dbReference type="NCBIfam" id="NF006830">
    <property type="entry name" value="PRK09355.1"/>
    <property type="match status" value="1"/>
</dbReference>
<comment type="cofactor">
    <cofactor evidence="2 11">
        <name>Mg(2+)</name>
        <dbReference type="ChEBI" id="CHEBI:18420"/>
    </cofactor>
</comment>
<dbReference type="InterPro" id="IPR029056">
    <property type="entry name" value="Ribokinase-like"/>
</dbReference>
<dbReference type="UniPathway" id="UPA00060">
    <property type="reaction ID" value="UER00139"/>
</dbReference>
<evidence type="ECO:0000256" key="5">
    <source>
        <dbReference type="ARBA" id="ARBA00022723"/>
    </source>
</evidence>
<dbReference type="CDD" id="cd01170">
    <property type="entry name" value="THZ_kinase"/>
    <property type="match status" value="1"/>
</dbReference>
<evidence type="ECO:0000313" key="13">
    <source>
        <dbReference type="Proteomes" id="UP000051139"/>
    </source>
</evidence>
<dbReference type="PATRIC" id="fig|348151.3.peg.892"/>
<evidence type="ECO:0000256" key="4">
    <source>
        <dbReference type="ARBA" id="ARBA00022679"/>
    </source>
</evidence>
<dbReference type="SUPFAM" id="SSF53613">
    <property type="entry name" value="Ribokinase-like"/>
    <property type="match status" value="1"/>
</dbReference>
<keyword evidence="7 11" id="KW-0418">Kinase</keyword>
<sequence>MAFFLSVYTPQKEINMGVTQYQPGLLNQIRNLNPVVVTIANNVTIGDVANAVNAIGASPVMPAGIAESAEMVAIASAVTINLGTWTNDQFEQMLAVNEAAIAAKRPVLIDPVAVALPTRRRLFDRLIATGTPTVIRANAGEIAALAGQSGTSKGIDAGTVTDTASIAAAVAKRFHTIVVMTGPTDYVSDGTQTIAVTGGTSLFAAHVGSGDMLSSVLAAYLAVTDDFFTAAVTGTAQFGAIGQWVADDQQLTNQQPGTFAVKLMDGFATATNNDLNSLVKVEAITK</sequence>
<evidence type="ECO:0000256" key="6">
    <source>
        <dbReference type="ARBA" id="ARBA00022741"/>
    </source>
</evidence>
<name>A0A0R2L5H9_9LACO</name>
<dbReference type="GO" id="GO:0009228">
    <property type="term" value="P:thiamine biosynthetic process"/>
    <property type="evidence" value="ECO:0007669"/>
    <property type="project" value="UniProtKB-KW"/>
</dbReference>
<evidence type="ECO:0000256" key="2">
    <source>
        <dbReference type="ARBA" id="ARBA00001946"/>
    </source>
</evidence>
<evidence type="ECO:0000256" key="9">
    <source>
        <dbReference type="ARBA" id="ARBA00022842"/>
    </source>
</evidence>
<dbReference type="GO" id="GO:0009229">
    <property type="term" value="P:thiamine diphosphate biosynthetic process"/>
    <property type="evidence" value="ECO:0007669"/>
    <property type="project" value="UniProtKB-UniRule"/>
</dbReference>
<comment type="caution">
    <text evidence="12">The sequence shown here is derived from an EMBL/GenBank/DDBJ whole genome shotgun (WGS) entry which is preliminary data.</text>
</comment>
<dbReference type="Pfam" id="PF02110">
    <property type="entry name" value="HK"/>
    <property type="match status" value="1"/>
</dbReference>
<comment type="catalytic activity">
    <reaction evidence="1 11">
        <text>5-(2-hydroxyethyl)-4-methylthiazole + ATP = 4-methyl-5-(2-phosphooxyethyl)-thiazole + ADP + H(+)</text>
        <dbReference type="Rhea" id="RHEA:24212"/>
        <dbReference type="ChEBI" id="CHEBI:15378"/>
        <dbReference type="ChEBI" id="CHEBI:17957"/>
        <dbReference type="ChEBI" id="CHEBI:30616"/>
        <dbReference type="ChEBI" id="CHEBI:58296"/>
        <dbReference type="ChEBI" id="CHEBI:456216"/>
        <dbReference type="EC" id="2.7.1.50"/>
    </reaction>
</comment>
<dbReference type="STRING" id="348151.IV55_GL000867"/>
<dbReference type="GO" id="GO:0005524">
    <property type="term" value="F:ATP binding"/>
    <property type="evidence" value="ECO:0007669"/>
    <property type="project" value="UniProtKB-UniRule"/>
</dbReference>
<reference evidence="12 13" key="1">
    <citation type="journal article" date="2015" name="Genome Announc.">
        <title>Expanding the biotechnology potential of lactobacilli through comparative genomics of 213 strains and associated genera.</title>
        <authorList>
            <person name="Sun Z."/>
            <person name="Harris H.M."/>
            <person name="McCann A."/>
            <person name="Guo C."/>
            <person name="Argimon S."/>
            <person name="Zhang W."/>
            <person name="Yang X."/>
            <person name="Jeffery I.B."/>
            <person name="Cooney J.C."/>
            <person name="Kagawa T.F."/>
            <person name="Liu W."/>
            <person name="Song Y."/>
            <person name="Salvetti E."/>
            <person name="Wrobel A."/>
            <person name="Rasinkangas P."/>
            <person name="Parkhill J."/>
            <person name="Rea M.C."/>
            <person name="O'Sullivan O."/>
            <person name="Ritari J."/>
            <person name="Douillard F.P."/>
            <person name="Paul Ross R."/>
            <person name="Yang R."/>
            <person name="Briner A.E."/>
            <person name="Felis G.E."/>
            <person name="de Vos W.M."/>
            <person name="Barrangou R."/>
            <person name="Klaenhammer T.R."/>
            <person name="Caufield P.W."/>
            <person name="Cui Y."/>
            <person name="Zhang H."/>
            <person name="O'Toole P.W."/>
        </authorList>
    </citation>
    <scope>NUCLEOTIDE SEQUENCE [LARGE SCALE GENOMIC DNA]</scope>
    <source>
        <strain evidence="12 13">DSM 22696</strain>
    </source>
</reference>
<feature type="binding site" evidence="11">
    <location>
        <position position="181"/>
    </location>
    <ligand>
        <name>ATP</name>
        <dbReference type="ChEBI" id="CHEBI:30616"/>
    </ligand>
</feature>
<dbReference type="AlphaFoldDB" id="A0A0R2L5H9"/>
<keyword evidence="5 11" id="KW-0479">Metal-binding</keyword>
<keyword evidence="8 11" id="KW-0067">ATP-binding</keyword>
<keyword evidence="6 11" id="KW-0547">Nucleotide-binding</keyword>
<accession>A0A0R2L5H9</accession>
<keyword evidence="4 11" id="KW-0808">Transferase</keyword>
<feature type="binding site" evidence="11">
    <location>
        <position position="208"/>
    </location>
    <ligand>
        <name>substrate</name>
    </ligand>
</feature>
<evidence type="ECO:0000256" key="1">
    <source>
        <dbReference type="ARBA" id="ARBA00001771"/>
    </source>
</evidence>
<dbReference type="InterPro" id="IPR000417">
    <property type="entry name" value="Hyethyz_kinase"/>
</dbReference>
<comment type="function">
    <text evidence="11">Catalyzes the phosphorylation of the hydroxyl group of 4-methyl-5-beta-hydroxyethylthiazole (THZ).</text>
</comment>
<protein>
    <recommendedName>
        <fullName evidence="11">Hydroxyethylthiazole kinase</fullName>
        <ecNumber evidence="11">2.7.1.50</ecNumber>
    </recommendedName>
    <alternativeName>
        <fullName evidence="11">4-methyl-5-beta-hydroxyethylthiazole kinase</fullName>
        <shortName evidence="11">TH kinase</shortName>
        <shortName evidence="11">Thz kinase</shortName>
    </alternativeName>
</protein>
<feature type="binding site" evidence="11">
    <location>
        <position position="136"/>
    </location>
    <ligand>
        <name>ATP</name>
        <dbReference type="ChEBI" id="CHEBI:30616"/>
    </ligand>
</feature>